<dbReference type="Gene3D" id="3.40.20.10">
    <property type="entry name" value="Severin"/>
    <property type="match status" value="1"/>
</dbReference>
<dbReference type="SUPFAM" id="SSF55753">
    <property type="entry name" value="Actin depolymerizing proteins"/>
    <property type="match status" value="1"/>
</dbReference>
<dbReference type="InterPro" id="IPR029006">
    <property type="entry name" value="ADF-H/Gelsolin-like_dom_sf"/>
</dbReference>
<comment type="caution">
    <text evidence="2">The sequence shown here is derived from an EMBL/GenBank/DDBJ whole genome shotgun (WGS) entry which is preliminary data.</text>
</comment>
<evidence type="ECO:0000259" key="1">
    <source>
        <dbReference type="Pfam" id="PF00241"/>
    </source>
</evidence>
<sequence length="172" mass="19150">MHISYFEGSKNNGGLIAIDNIFFSSPSSLSLDLRHLKLSLSIYPSPSSSHLVSSSSHLTSSQASSLKLRLSSSRKLPLSLCKVPLLCIQMSDEFVFAIQMYLRFRCLMSNPVLEAFGNAKTLRNNNSRCPDTAKVRSKMIYASSNDRFKRELDGIQVDNTRHFSCCSFLGGE</sequence>
<dbReference type="SUPFAM" id="SSF52540">
    <property type="entry name" value="P-loop containing nucleoside triphosphate hydrolases"/>
    <property type="match status" value="1"/>
</dbReference>
<evidence type="ECO:0000313" key="2">
    <source>
        <dbReference type="EMBL" id="KAF2594275.1"/>
    </source>
</evidence>
<dbReference type="InterPro" id="IPR027417">
    <property type="entry name" value="P-loop_NTPase"/>
</dbReference>
<accession>A0A8S9KII5</accession>
<dbReference type="Pfam" id="PF00241">
    <property type="entry name" value="Cofilin_ADF"/>
    <property type="match status" value="1"/>
</dbReference>
<dbReference type="InterPro" id="IPR002108">
    <property type="entry name" value="ADF-H"/>
</dbReference>
<organism evidence="2">
    <name type="scientific">Brassica cretica</name>
    <name type="common">Mustard</name>
    <dbReference type="NCBI Taxonomy" id="69181"/>
    <lineage>
        <taxon>Eukaryota</taxon>
        <taxon>Viridiplantae</taxon>
        <taxon>Streptophyta</taxon>
        <taxon>Embryophyta</taxon>
        <taxon>Tracheophyta</taxon>
        <taxon>Spermatophyta</taxon>
        <taxon>Magnoliopsida</taxon>
        <taxon>eudicotyledons</taxon>
        <taxon>Gunneridae</taxon>
        <taxon>Pentapetalae</taxon>
        <taxon>rosids</taxon>
        <taxon>malvids</taxon>
        <taxon>Brassicales</taxon>
        <taxon>Brassicaceae</taxon>
        <taxon>Brassiceae</taxon>
        <taxon>Brassica</taxon>
    </lineage>
</organism>
<dbReference type="InterPro" id="IPR036961">
    <property type="entry name" value="Kinesin_motor_dom_sf"/>
</dbReference>
<dbReference type="AlphaFoldDB" id="A0A8S9KII5"/>
<dbReference type="GO" id="GO:0003779">
    <property type="term" value="F:actin binding"/>
    <property type="evidence" value="ECO:0007669"/>
    <property type="project" value="InterPro"/>
</dbReference>
<dbReference type="EMBL" id="QGKY02000164">
    <property type="protein sequence ID" value="KAF2594275.1"/>
    <property type="molecule type" value="Genomic_DNA"/>
</dbReference>
<feature type="domain" description="ADF-H" evidence="1">
    <location>
        <begin position="129"/>
        <end position="158"/>
    </location>
</feature>
<reference evidence="2" key="1">
    <citation type="submission" date="2019-12" db="EMBL/GenBank/DDBJ databases">
        <title>Genome sequencing and annotation of Brassica cretica.</title>
        <authorList>
            <person name="Studholme D.J."/>
            <person name="Sarris P.F."/>
        </authorList>
    </citation>
    <scope>NUCLEOTIDE SEQUENCE</scope>
    <source>
        <strain evidence="2">PFS-102/07</strain>
        <tissue evidence="2">Leaf</tissue>
    </source>
</reference>
<proteinExistence type="predicted"/>
<gene>
    <name evidence="2" type="ORF">F2Q70_00042505</name>
</gene>
<dbReference type="Gene3D" id="3.40.850.10">
    <property type="entry name" value="Kinesin motor domain"/>
    <property type="match status" value="1"/>
</dbReference>
<protein>
    <recommendedName>
        <fullName evidence="1">ADF-H domain-containing protein</fullName>
    </recommendedName>
</protein>
<name>A0A8S9KII5_BRACR</name>